<keyword evidence="8" id="KW-1185">Reference proteome</keyword>
<dbReference type="GO" id="GO:0046872">
    <property type="term" value="F:metal ion binding"/>
    <property type="evidence" value="ECO:0007669"/>
    <property type="project" value="UniProtKB-KW"/>
</dbReference>
<dbReference type="InterPro" id="IPR044861">
    <property type="entry name" value="IPNS-like_FE2OG_OXY"/>
</dbReference>
<reference evidence="7 8" key="1">
    <citation type="journal article" date="2015" name="Plant Cell">
        <title>Oil accumulation by the oleaginous diatom Fistulifera solaris as revealed by the genome and transcriptome.</title>
        <authorList>
            <person name="Tanaka T."/>
            <person name="Maeda Y."/>
            <person name="Veluchamy A."/>
            <person name="Tanaka M."/>
            <person name="Abida H."/>
            <person name="Marechal E."/>
            <person name="Bowler C."/>
            <person name="Muto M."/>
            <person name="Sunaga Y."/>
            <person name="Tanaka M."/>
            <person name="Yoshino T."/>
            <person name="Taniguchi T."/>
            <person name="Fukuda Y."/>
            <person name="Nemoto M."/>
            <person name="Matsumoto M."/>
            <person name="Wong P.S."/>
            <person name="Aburatani S."/>
            <person name="Fujibuchi W."/>
        </authorList>
    </citation>
    <scope>NUCLEOTIDE SEQUENCE [LARGE SCALE GENOMIC DNA]</scope>
    <source>
        <strain evidence="7 8">JPCC DA0580</strain>
    </source>
</reference>
<dbReference type="InParanoid" id="A0A1Z5K4W9"/>
<evidence type="ECO:0000256" key="1">
    <source>
        <dbReference type="ARBA" id="ARBA00008056"/>
    </source>
</evidence>
<keyword evidence="4 5" id="KW-0408">Iron</keyword>
<evidence type="ECO:0000256" key="2">
    <source>
        <dbReference type="ARBA" id="ARBA00022723"/>
    </source>
</evidence>
<dbReference type="Pfam" id="PF14226">
    <property type="entry name" value="DIOX_N"/>
    <property type="match status" value="1"/>
</dbReference>
<sequence length="323" mass="35857">MCIQDDAIPTISLRNSDSEETVNRLRSACIEVGFFFLEDHGIEEELITDVFEQSKLFFSLSKPSKKALSNPALVRGYFTLDGKIAYGADADGDTKEGFYVGRHFPADHPEYNVAKLKGSNVMPSPELTPDMDDCEKFRTVIETYHDKMCELCFRLVQLLALALGLPKGSFDKTFEDPMTALSLLHYGDVKSVPEEGLFGAGEHTDGPVITVLRTDGTPGLQVLLKTGQWIDVPHRSGAFVVNLGDMLERLSNGLFRSTPHRVVLQGGSERYSLPFFYEPGFDVPIVPLDTCCSEDNPPKFEPTTSGQYLHDKYFSKEGGVHSK</sequence>
<evidence type="ECO:0000256" key="3">
    <source>
        <dbReference type="ARBA" id="ARBA00023002"/>
    </source>
</evidence>
<dbReference type="PRINTS" id="PR00682">
    <property type="entry name" value="IPNSYNTHASE"/>
</dbReference>
<dbReference type="EMBL" id="BDSP01000162">
    <property type="protein sequence ID" value="GAX21293.1"/>
    <property type="molecule type" value="Genomic_DNA"/>
</dbReference>
<protein>
    <submittedName>
        <fullName evidence="7">Feruloyl-CoA ortho-hydroxylase</fullName>
    </submittedName>
</protein>
<dbReference type="OrthoDB" id="288590at2759"/>
<evidence type="ECO:0000256" key="4">
    <source>
        <dbReference type="ARBA" id="ARBA00023004"/>
    </source>
</evidence>
<name>A0A1Z5K4W9_FISSO</name>
<comment type="caution">
    <text evidence="7">The sequence shown here is derived from an EMBL/GenBank/DDBJ whole genome shotgun (WGS) entry which is preliminary data.</text>
</comment>
<keyword evidence="2 5" id="KW-0479">Metal-binding</keyword>
<dbReference type="PANTHER" id="PTHR10209">
    <property type="entry name" value="OXIDOREDUCTASE, 2OG-FE II OXYGENASE FAMILY PROTEIN"/>
    <property type="match status" value="1"/>
</dbReference>
<dbReference type="InterPro" id="IPR005123">
    <property type="entry name" value="Oxoglu/Fe-dep_dioxygenase_dom"/>
</dbReference>
<dbReference type="Gene3D" id="2.60.120.330">
    <property type="entry name" value="B-lactam Antibiotic, Isopenicillin N Synthase, Chain"/>
    <property type="match status" value="1"/>
</dbReference>
<dbReference type="AlphaFoldDB" id="A0A1Z5K4W9"/>
<organism evidence="7 8">
    <name type="scientific">Fistulifera solaris</name>
    <name type="common">Oleaginous diatom</name>
    <dbReference type="NCBI Taxonomy" id="1519565"/>
    <lineage>
        <taxon>Eukaryota</taxon>
        <taxon>Sar</taxon>
        <taxon>Stramenopiles</taxon>
        <taxon>Ochrophyta</taxon>
        <taxon>Bacillariophyta</taxon>
        <taxon>Bacillariophyceae</taxon>
        <taxon>Bacillariophycidae</taxon>
        <taxon>Naviculales</taxon>
        <taxon>Naviculaceae</taxon>
        <taxon>Fistulifera</taxon>
    </lineage>
</organism>
<dbReference type="Proteomes" id="UP000198406">
    <property type="component" value="Unassembled WGS sequence"/>
</dbReference>
<comment type="similarity">
    <text evidence="1 5">Belongs to the iron/ascorbate-dependent oxidoreductase family.</text>
</comment>
<evidence type="ECO:0000313" key="8">
    <source>
        <dbReference type="Proteomes" id="UP000198406"/>
    </source>
</evidence>
<dbReference type="GO" id="GO:0016491">
    <property type="term" value="F:oxidoreductase activity"/>
    <property type="evidence" value="ECO:0007669"/>
    <property type="project" value="UniProtKB-KW"/>
</dbReference>
<dbReference type="PROSITE" id="PS51471">
    <property type="entry name" value="FE2OG_OXY"/>
    <property type="match status" value="1"/>
</dbReference>
<dbReference type="Pfam" id="PF03171">
    <property type="entry name" value="2OG-FeII_Oxy"/>
    <property type="match status" value="1"/>
</dbReference>
<feature type="domain" description="Fe2OG dioxygenase" evidence="6">
    <location>
        <begin position="176"/>
        <end position="279"/>
    </location>
</feature>
<dbReference type="SUPFAM" id="SSF51197">
    <property type="entry name" value="Clavaminate synthase-like"/>
    <property type="match status" value="1"/>
</dbReference>
<gene>
    <name evidence="7" type="ORF">FisN_1Lu125</name>
</gene>
<keyword evidence="3 5" id="KW-0560">Oxidoreductase</keyword>
<dbReference type="InterPro" id="IPR026992">
    <property type="entry name" value="DIOX_N"/>
</dbReference>
<evidence type="ECO:0000259" key="6">
    <source>
        <dbReference type="PROSITE" id="PS51471"/>
    </source>
</evidence>
<proteinExistence type="inferred from homology"/>
<evidence type="ECO:0000313" key="7">
    <source>
        <dbReference type="EMBL" id="GAX21293.1"/>
    </source>
</evidence>
<dbReference type="InterPro" id="IPR027443">
    <property type="entry name" value="IPNS-like_sf"/>
</dbReference>
<evidence type="ECO:0000256" key="5">
    <source>
        <dbReference type="RuleBase" id="RU003682"/>
    </source>
</evidence>
<dbReference type="PANTHER" id="PTHR10209:SF867">
    <property type="entry name" value="2-OXOGLUTARATE (2OG) AND FE(II)-DEPENDENT OXYGENASE SUPERFAMILY PROTEIN"/>
    <property type="match status" value="1"/>
</dbReference>
<accession>A0A1Z5K4W9</accession>